<keyword evidence="2" id="KW-1185">Reference proteome</keyword>
<sequence length="57" mass="6599">MRHSQKGELSHSNNEKFGVDFHDCIANEQQTTSFELASEFGLSLREVKNFKKQLNRS</sequence>
<gene>
    <name evidence="1" type="ORF">ACFFIX_01430</name>
</gene>
<protein>
    <recommendedName>
        <fullName evidence="3">RNA polymerase subunit sigma-70</fullName>
    </recommendedName>
</protein>
<comment type="caution">
    <text evidence="1">The sequence shown here is derived from an EMBL/GenBank/DDBJ whole genome shotgun (WGS) entry which is preliminary data.</text>
</comment>
<dbReference type="Proteomes" id="UP001589854">
    <property type="component" value="Unassembled WGS sequence"/>
</dbReference>
<accession>A0ABV6G8Z1</accession>
<evidence type="ECO:0008006" key="3">
    <source>
        <dbReference type="Google" id="ProtNLM"/>
    </source>
</evidence>
<dbReference type="RefSeq" id="WP_378929758.1">
    <property type="nucleotide sequence ID" value="NZ_JBHLVO010000001.1"/>
</dbReference>
<evidence type="ECO:0000313" key="2">
    <source>
        <dbReference type="Proteomes" id="UP001589854"/>
    </source>
</evidence>
<name>A0ABV6G8Z1_9BACI</name>
<reference evidence="1 2" key="1">
    <citation type="submission" date="2024-09" db="EMBL/GenBank/DDBJ databases">
        <authorList>
            <person name="Sun Q."/>
            <person name="Mori K."/>
        </authorList>
    </citation>
    <scope>NUCLEOTIDE SEQUENCE [LARGE SCALE GENOMIC DNA]</scope>
    <source>
        <strain evidence="1 2">CCM 7228</strain>
    </source>
</reference>
<proteinExistence type="predicted"/>
<evidence type="ECO:0000313" key="1">
    <source>
        <dbReference type="EMBL" id="MFC0270121.1"/>
    </source>
</evidence>
<dbReference type="EMBL" id="JBHLVO010000001">
    <property type="protein sequence ID" value="MFC0270121.1"/>
    <property type="molecule type" value="Genomic_DNA"/>
</dbReference>
<organism evidence="1 2">
    <name type="scientific">Metabacillus herbersteinensis</name>
    <dbReference type="NCBI Taxonomy" id="283816"/>
    <lineage>
        <taxon>Bacteria</taxon>
        <taxon>Bacillati</taxon>
        <taxon>Bacillota</taxon>
        <taxon>Bacilli</taxon>
        <taxon>Bacillales</taxon>
        <taxon>Bacillaceae</taxon>
        <taxon>Metabacillus</taxon>
    </lineage>
</organism>